<accession>L5KD46</accession>
<keyword evidence="2 3" id="KW-0812">Transmembrane</keyword>
<evidence type="ECO:0000313" key="3">
    <source>
        <dbReference type="EMBL" id="ELK09614.1"/>
    </source>
</evidence>
<dbReference type="PANTHER" id="PTHR22168:SF3">
    <property type="entry name" value="TRANSMEMBRANE PROTEIN 26"/>
    <property type="match status" value="1"/>
</dbReference>
<feature type="region of interest" description="Disordered" evidence="1">
    <location>
        <begin position="356"/>
        <end position="403"/>
    </location>
</feature>
<proteinExistence type="predicted"/>
<feature type="transmembrane region" description="Helical" evidence="2">
    <location>
        <begin position="320"/>
        <end position="344"/>
    </location>
</feature>
<dbReference type="PANTHER" id="PTHR22168">
    <property type="entry name" value="TMEM26 PROTEIN"/>
    <property type="match status" value="1"/>
</dbReference>
<dbReference type="EMBL" id="KB030800">
    <property type="protein sequence ID" value="ELK09614.1"/>
    <property type="molecule type" value="Genomic_DNA"/>
</dbReference>
<feature type="transmembrane region" description="Helical" evidence="2">
    <location>
        <begin position="289"/>
        <end position="314"/>
    </location>
</feature>
<organism evidence="3 4">
    <name type="scientific">Pteropus alecto</name>
    <name type="common">Black flying fox</name>
    <dbReference type="NCBI Taxonomy" id="9402"/>
    <lineage>
        <taxon>Eukaryota</taxon>
        <taxon>Metazoa</taxon>
        <taxon>Chordata</taxon>
        <taxon>Craniata</taxon>
        <taxon>Vertebrata</taxon>
        <taxon>Euteleostomi</taxon>
        <taxon>Mammalia</taxon>
        <taxon>Eutheria</taxon>
        <taxon>Laurasiatheria</taxon>
        <taxon>Chiroptera</taxon>
        <taxon>Yinpterochiroptera</taxon>
        <taxon>Pteropodoidea</taxon>
        <taxon>Pteropodidae</taxon>
        <taxon>Pteropodinae</taxon>
        <taxon>Pteropus</taxon>
    </lineage>
</organism>
<dbReference type="InParanoid" id="L5KD46"/>
<feature type="compositionally biased region" description="Polar residues" evidence="1">
    <location>
        <begin position="394"/>
        <end position="403"/>
    </location>
</feature>
<keyword evidence="2" id="KW-0472">Membrane</keyword>
<dbReference type="Pfam" id="PF09772">
    <property type="entry name" value="Tmem26"/>
    <property type="match status" value="2"/>
</dbReference>
<dbReference type="AlphaFoldDB" id="L5KD46"/>
<name>L5KD46_PTEAL</name>
<dbReference type="InterPro" id="IPR019169">
    <property type="entry name" value="Transmembrane_26"/>
</dbReference>
<protein>
    <submittedName>
        <fullName evidence="3">Transmembrane protein 26</fullName>
    </submittedName>
</protein>
<dbReference type="Proteomes" id="UP000010552">
    <property type="component" value="Unassembled WGS sequence"/>
</dbReference>
<dbReference type="FunCoup" id="L5KD46">
    <property type="interactions" value="11"/>
</dbReference>
<evidence type="ECO:0000256" key="1">
    <source>
        <dbReference type="SAM" id="MobiDB-lite"/>
    </source>
</evidence>
<keyword evidence="4" id="KW-1185">Reference proteome</keyword>
<keyword evidence="2" id="KW-1133">Transmembrane helix</keyword>
<gene>
    <name evidence="3" type="ORF">PAL_GLEAN10020585</name>
</gene>
<feature type="transmembrane region" description="Helical" evidence="2">
    <location>
        <begin position="36"/>
        <end position="54"/>
    </location>
</feature>
<sequence length="403" mass="45433">MEGLILFNALATRLLFVLHSLVGVWRVTEVKKEPRYWLLALLNLLLLLETALTLKFKRGRGYKCCAIAEARYWGLREEGVKEALDSDMLLITMWYCVFHWFSPAIFLYLISIVPSLWLLEVHHGTQYCTQSGGMLQNISSKEDFNQTLMSGEQTSGGDDLIKTAKDFVNNLSTVCEKIWTLGLHQTFLLMLIIGRWLLPIGGGITRDQLSELLLMFVGTAADILEFTSETLEEQNVRNSPALVYAILSIWTWSMLQFPLDLAVQHVVCPLSVTARGFLSLFFCQYSADLWNIGISVFIQDGPFLVVRLILITYFKVINQMLVFFAVKNFLVVMLHLYRLVVLALDVRASLRSQPEGLKREHSCPAEPAESGVSPEDRESGSKEGLAMPLRASPVASNDSYPTP</sequence>
<evidence type="ECO:0000256" key="2">
    <source>
        <dbReference type="SAM" id="Phobius"/>
    </source>
</evidence>
<evidence type="ECO:0000313" key="4">
    <source>
        <dbReference type="Proteomes" id="UP000010552"/>
    </source>
</evidence>
<dbReference type="eggNOG" id="KOG4610">
    <property type="taxonomic scope" value="Eukaryota"/>
</dbReference>
<dbReference type="STRING" id="9402.L5KD46"/>
<reference evidence="4" key="1">
    <citation type="journal article" date="2013" name="Science">
        <title>Comparative analysis of bat genomes provides insight into the evolution of flight and immunity.</title>
        <authorList>
            <person name="Zhang G."/>
            <person name="Cowled C."/>
            <person name="Shi Z."/>
            <person name="Huang Z."/>
            <person name="Bishop-Lilly K.A."/>
            <person name="Fang X."/>
            <person name="Wynne J.W."/>
            <person name="Xiong Z."/>
            <person name="Baker M.L."/>
            <person name="Zhao W."/>
            <person name="Tachedjian M."/>
            <person name="Zhu Y."/>
            <person name="Zhou P."/>
            <person name="Jiang X."/>
            <person name="Ng J."/>
            <person name="Yang L."/>
            <person name="Wu L."/>
            <person name="Xiao J."/>
            <person name="Feng Y."/>
            <person name="Chen Y."/>
            <person name="Sun X."/>
            <person name="Zhang Y."/>
            <person name="Marsh G.A."/>
            <person name="Crameri G."/>
            <person name="Broder C.C."/>
            <person name="Frey K.G."/>
            <person name="Wang L.F."/>
            <person name="Wang J."/>
        </authorList>
    </citation>
    <scope>NUCLEOTIDE SEQUENCE [LARGE SCALE GENOMIC DNA]</scope>
</reference>
<feature type="transmembrane region" description="Helical" evidence="2">
    <location>
        <begin position="88"/>
        <end position="110"/>
    </location>
</feature>